<dbReference type="Proteomes" id="UP001597387">
    <property type="component" value="Unassembled WGS sequence"/>
</dbReference>
<comment type="caution">
    <text evidence="1">The sequence shown here is derived from an EMBL/GenBank/DDBJ whole genome shotgun (WGS) entry which is preliminary data.</text>
</comment>
<name>A0ABW4ZQW5_9SPHI</name>
<evidence type="ECO:0000313" key="1">
    <source>
        <dbReference type="EMBL" id="MFD2164528.1"/>
    </source>
</evidence>
<dbReference type="EMBL" id="JBHUHZ010000005">
    <property type="protein sequence ID" value="MFD2164528.1"/>
    <property type="molecule type" value="Genomic_DNA"/>
</dbReference>
<proteinExistence type="predicted"/>
<organism evidence="1 2">
    <name type="scientific">Paradesertivirga mongoliensis</name>
    <dbReference type="NCBI Taxonomy" id="2100740"/>
    <lineage>
        <taxon>Bacteria</taxon>
        <taxon>Pseudomonadati</taxon>
        <taxon>Bacteroidota</taxon>
        <taxon>Sphingobacteriia</taxon>
        <taxon>Sphingobacteriales</taxon>
        <taxon>Sphingobacteriaceae</taxon>
        <taxon>Paradesertivirga</taxon>
    </lineage>
</organism>
<accession>A0ABW4ZQW5</accession>
<evidence type="ECO:0000313" key="2">
    <source>
        <dbReference type="Proteomes" id="UP001597387"/>
    </source>
</evidence>
<gene>
    <name evidence="1" type="ORF">ACFSJU_19135</name>
</gene>
<keyword evidence="2" id="KW-1185">Reference proteome</keyword>
<reference evidence="2" key="1">
    <citation type="journal article" date="2019" name="Int. J. Syst. Evol. Microbiol.">
        <title>The Global Catalogue of Microorganisms (GCM) 10K type strain sequencing project: providing services to taxonomists for standard genome sequencing and annotation.</title>
        <authorList>
            <consortium name="The Broad Institute Genomics Platform"/>
            <consortium name="The Broad Institute Genome Sequencing Center for Infectious Disease"/>
            <person name="Wu L."/>
            <person name="Ma J."/>
        </authorList>
    </citation>
    <scope>NUCLEOTIDE SEQUENCE [LARGE SCALE GENOMIC DNA]</scope>
    <source>
        <strain evidence="2">KCTC 42217</strain>
    </source>
</reference>
<dbReference type="RefSeq" id="WP_255905582.1">
    <property type="nucleotide sequence ID" value="NZ_JAFMZO010000006.1"/>
</dbReference>
<sequence>MIDLFMEVTDQLFWQGYTEQLSKDDPNRFSMELNDFLNNYNSYE</sequence>
<protein>
    <submittedName>
        <fullName evidence="1">Uncharacterized protein</fullName>
    </submittedName>
</protein>